<reference evidence="1 2" key="1">
    <citation type="submission" date="2016-10" db="EMBL/GenBank/DDBJ databases">
        <authorList>
            <person name="de Groot N.N."/>
        </authorList>
    </citation>
    <scope>NUCLEOTIDE SEQUENCE [LARGE SCALE GENOMIC DNA]</scope>
    <source>
        <strain evidence="1 2">CGMCC 4.5598</strain>
    </source>
</reference>
<dbReference type="AlphaFoldDB" id="A0A1I0LWT5"/>
<dbReference type="Proteomes" id="UP000199361">
    <property type="component" value="Unassembled WGS sequence"/>
</dbReference>
<evidence type="ECO:0000313" key="1">
    <source>
        <dbReference type="EMBL" id="SEU47741.1"/>
    </source>
</evidence>
<evidence type="ECO:0008006" key="3">
    <source>
        <dbReference type="Google" id="ProtNLM"/>
    </source>
</evidence>
<dbReference type="STRING" id="568860.SAMN05421811_13120"/>
<accession>A0A1I0LWT5</accession>
<proteinExistence type="predicted"/>
<dbReference type="PANTHER" id="PTHR36221">
    <property type="entry name" value="DUF742 DOMAIN-CONTAINING PROTEIN"/>
    <property type="match status" value="1"/>
</dbReference>
<dbReference type="InterPro" id="IPR007995">
    <property type="entry name" value="DUF742"/>
</dbReference>
<dbReference type="PANTHER" id="PTHR36221:SF1">
    <property type="entry name" value="DUF742 DOMAIN-CONTAINING PROTEIN"/>
    <property type="match status" value="1"/>
</dbReference>
<evidence type="ECO:0000313" key="2">
    <source>
        <dbReference type="Proteomes" id="UP000199361"/>
    </source>
</evidence>
<dbReference type="Pfam" id="PF05331">
    <property type="entry name" value="DUF742"/>
    <property type="match status" value="1"/>
</dbReference>
<dbReference type="EMBL" id="FOHX01000031">
    <property type="protein sequence ID" value="SEU47741.1"/>
    <property type="molecule type" value="Genomic_DNA"/>
</dbReference>
<sequence length="109" mass="11343">MVRSHTVTGGAAAASRSALDEATLLVADPHRSPAGLGAHAQRAMTLCRPGVLSVAEVAYHLRLPGAVVKMIVAGLVHSGHLSARAPYTPAAGRHDLDFLQQVLDALHKL</sequence>
<dbReference type="RefSeq" id="WP_177241261.1">
    <property type="nucleotide sequence ID" value="NZ_FOHX01000031.1"/>
</dbReference>
<gene>
    <name evidence="1" type="ORF">SAMN05421811_13120</name>
</gene>
<protein>
    <recommendedName>
        <fullName evidence="3">DUF742 domain-containing protein</fullName>
    </recommendedName>
</protein>
<keyword evidence="2" id="KW-1185">Reference proteome</keyword>
<organism evidence="1 2">
    <name type="scientific">Nonomuraea wenchangensis</name>
    <dbReference type="NCBI Taxonomy" id="568860"/>
    <lineage>
        <taxon>Bacteria</taxon>
        <taxon>Bacillati</taxon>
        <taxon>Actinomycetota</taxon>
        <taxon>Actinomycetes</taxon>
        <taxon>Streptosporangiales</taxon>
        <taxon>Streptosporangiaceae</taxon>
        <taxon>Nonomuraea</taxon>
    </lineage>
</organism>
<name>A0A1I0LWT5_9ACTN</name>